<comment type="caution">
    <text evidence="1">The sequence shown here is derived from an EMBL/GenBank/DDBJ whole genome shotgun (WGS) entry which is preliminary data.</text>
</comment>
<reference evidence="1 2" key="1">
    <citation type="submission" date="2019-02" db="EMBL/GenBank/DDBJ databases">
        <title>Genomic Encyclopedia of Archaeal and Bacterial Type Strains, Phase II (KMG-II): from individual species to whole genera.</title>
        <authorList>
            <person name="Goeker M."/>
        </authorList>
    </citation>
    <scope>NUCLEOTIDE SEQUENCE [LARGE SCALE GENOMIC DNA]</scope>
    <source>
        <strain evidence="1 2">DSM 18101</strain>
    </source>
</reference>
<organism evidence="1 2">
    <name type="scientific">Edaphobacter modestus</name>
    <dbReference type="NCBI Taxonomy" id="388466"/>
    <lineage>
        <taxon>Bacteria</taxon>
        <taxon>Pseudomonadati</taxon>
        <taxon>Acidobacteriota</taxon>
        <taxon>Terriglobia</taxon>
        <taxon>Terriglobales</taxon>
        <taxon>Acidobacteriaceae</taxon>
        <taxon>Edaphobacter</taxon>
    </lineage>
</organism>
<gene>
    <name evidence="1" type="ORF">BDD14_2215</name>
</gene>
<dbReference type="EMBL" id="SHKW01000001">
    <property type="protein sequence ID" value="RZU40740.1"/>
    <property type="molecule type" value="Genomic_DNA"/>
</dbReference>
<keyword evidence="2" id="KW-1185">Reference proteome</keyword>
<accession>A0A4Q7YT61</accession>
<dbReference type="AlphaFoldDB" id="A0A4Q7YT61"/>
<proteinExistence type="predicted"/>
<protein>
    <submittedName>
        <fullName evidence="1">Uncharacterized protein</fullName>
    </submittedName>
</protein>
<sequence length="54" mass="6333">MWQVLSRIRSTLSAKKNSYLLYYVGRRKRTKLSNLVNALGTSQHNWEIVGPKRN</sequence>
<evidence type="ECO:0000313" key="1">
    <source>
        <dbReference type="EMBL" id="RZU40740.1"/>
    </source>
</evidence>
<evidence type="ECO:0000313" key="2">
    <source>
        <dbReference type="Proteomes" id="UP000292958"/>
    </source>
</evidence>
<name>A0A4Q7YT61_9BACT</name>
<dbReference type="Proteomes" id="UP000292958">
    <property type="component" value="Unassembled WGS sequence"/>
</dbReference>